<dbReference type="AlphaFoldDB" id="A0A8J2Z2M3"/>
<proteinExistence type="predicted"/>
<protein>
    <submittedName>
        <fullName evidence="1">Uncharacterized protein</fullName>
    </submittedName>
</protein>
<evidence type="ECO:0000313" key="2">
    <source>
        <dbReference type="Proteomes" id="UP000636949"/>
    </source>
</evidence>
<dbReference type="EMBL" id="BMJS01000004">
    <property type="protein sequence ID" value="GGF91492.1"/>
    <property type="molecule type" value="Genomic_DNA"/>
</dbReference>
<name>A0A8J2Z2M3_9GAMM</name>
<gene>
    <name evidence="1" type="ORF">GCM10010995_05890</name>
</gene>
<reference evidence="1" key="2">
    <citation type="submission" date="2020-09" db="EMBL/GenBank/DDBJ databases">
        <authorList>
            <person name="Sun Q."/>
            <person name="Zhou Y."/>
        </authorList>
    </citation>
    <scope>NUCLEOTIDE SEQUENCE</scope>
    <source>
        <strain evidence="1">CGMCC 1.15758</strain>
    </source>
</reference>
<accession>A0A8J2Z2M3</accession>
<dbReference type="RefSeq" id="WP_117001734.1">
    <property type="nucleotide sequence ID" value="NZ_BMJS01000004.1"/>
</dbReference>
<reference evidence="1" key="1">
    <citation type="journal article" date="2014" name="Int. J. Syst. Evol. Microbiol.">
        <title>Complete genome sequence of Corynebacterium casei LMG S-19264T (=DSM 44701T), isolated from a smear-ripened cheese.</title>
        <authorList>
            <consortium name="US DOE Joint Genome Institute (JGI-PGF)"/>
            <person name="Walter F."/>
            <person name="Albersmeier A."/>
            <person name="Kalinowski J."/>
            <person name="Ruckert C."/>
        </authorList>
    </citation>
    <scope>NUCLEOTIDE SEQUENCE</scope>
    <source>
        <strain evidence="1">CGMCC 1.15758</strain>
    </source>
</reference>
<organism evidence="1 2">
    <name type="scientific">Cysteiniphilum litorale</name>
    <dbReference type="NCBI Taxonomy" id="2056700"/>
    <lineage>
        <taxon>Bacteria</taxon>
        <taxon>Pseudomonadati</taxon>
        <taxon>Pseudomonadota</taxon>
        <taxon>Gammaproteobacteria</taxon>
        <taxon>Thiotrichales</taxon>
        <taxon>Fastidiosibacteraceae</taxon>
        <taxon>Cysteiniphilum</taxon>
    </lineage>
</organism>
<sequence length="307" mass="35345">MKQGNDREITNVHLGYEKIGSHIYDLLSADKVQMTKQMDKAGLFQGNGFLVSFEGNAIFNEVQQLVTSGKSSDIISILDNLPNNDSHHNSLKMMLITSLLLNNSNAYEIFNKYKVGFKSIEFIVKLVPIILIKRESILDSKVYINIVLKYIELIDIFPDLKDIIDGYIKALLLLYVIAFEAKYDYPFLSKEAYHLRDFEGHFMVMLFSAFFVKNDWNHFIKIYHEIHNKVSIFNMENSNIIDDSFTICSNSKTTYIINSIHQRIKEQNLSGIDLSEIIYAANVSSYINDGILSFMNNVKEKIDLIFS</sequence>
<keyword evidence="2" id="KW-1185">Reference proteome</keyword>
<comment type="caution">
    <text evidence="1">The sequence shown here is derived from an EMBL/GenBank/DDBJ whole genome shotgun (WGS) entry which is preliminary data.</text>
</comment>
<evidence type="ECO:0000313" key="1">
    <source>
        <dbReference type="EMBL" id="GGF91492.1"/>
    </source>
</evidence>
<dbReference type="Proteomes" id="UP000636949">
    <property type="component" value="Unassembled WGS sequence"/>
</dbReference>